<accession>A0A1E4SR30</accession>
<keyword evidence="16" id="KW-1185">Reference proteome</keyword>
<feature type="transmembrane region" description="Helical" evidence="14">
    <location>
        <begin position="400"/>
        <end position="419"/>
    </location>
</feature>
<feature type="transmembrane region" description="Helical" evidence="14">
    <location>
        <begin position="431"/>
        <end position="449"/>
    </location>
</feature>
<protein>
    <recommendedName>
        <fullName evidence="4 14">Dol-P-Man:Man(5)GlcNAc(2)-PP-Dol alpha-1,3-mannosyltransferase</fullName>
        <ecNumber evidence="3 14">2.4.1.258</ecNumber>
    </recommendedName>
    <alternativeName>
        <fullName evidence="14">Dol-P-Man-dependent alpha(1-3)-mannosyltransferase</fullName>
    </alternativeName>
</protein>
<keyword evidence="10 14" id="KW-0472">Membrane</keyword>
<dbReference type="AlphaFoldDB" id="A0A1E4SR30"/>
<evidence type="ECO:0000256" key="14">
    <source>
        <dbReference type="RuleBase" id="RU364047"/>
    </source>
</evidence>
<evidence type="ECO:0000313" key="16">
    <source>
        <dbReference type="Proteomes" id="UP000094285"/>
    </source>
</evidence>
<feature type="transmembrane region" description="Helical" evidence="14">
    <location>
        <begin position="119"/>
        <end position="142"/>
    </location>
</feature>
<dbReference type="GeneID" id="30985531"/>
<evidence type="ECO:0000256" key="12">
    <source>
        <dbReference type="ARBA" id="ARBA00049506"/>
    </source>
</evidence>
<feature type="transmembrane region" description="Helical" evidence="14">
    <location>
        <begin position="367"/>
        <end position="388"/>
    </location>
</feature>
<sequence>MSDQPELRQQELPPLTIKNVLNDIKDGINALLYDPFYRRVAGPVVFMLTAIMAKVIIGFVLYTEIDFVTYMQQISLINDGELDYKLIGGDTGPIVYPGGYVQIYQFINMLTNQGANIQLAQLLFGYLLTFTNLLVIISYSSIANFQPWPMMLLLGSKRLFSIYVLRLFNDCFTTAAMVGVCVILQQASYWYSTSEWASFFLVVMAADLYSIAISIKMNALLYLPGFLVVAYFLTGENLLKFLIILVIIPLIQVVMGWQFLLPFFDDEEANLIRWNYINQAFDFSRQFMYKWTVNWRFVSEEFFLSREFATILLAGNLFVLCTFVLTRYLHPQIVGKDLPVLIMEAFTFKSTVSPNNLITKSKTGPKLVFLILSTSNVIGILFARSLHYQFLSWYCWQLPALLYFTNWGFIPLAIVWIVHEWCWNVFPSTKLSSAVLVSILASVLVGVWLSNTWFEGVVIDEEKERKKKLRKQRLQGTL</sequence>
<feature type="transmembrane region" description="Helical" evidence="14">
    <location>
        <begin position="162"/>
        <end position="184"/>
    </location>
</feature>
<dbReference type="UniPathway" id="UPA00378"/>
<comment type="subcellular location">
    <subcellularLocation>
        <location evidence="1 14">Endoplasmic reticulum membrane</location>
        <topology evidence="1 14">Multi-pass membrane protein</topology>
    </subcellularLocation>
</comment>
<dbReference type="RefSeq" id="XP_020067077.1">
    <property type="nucleotide sequence ID" value="XM_020211395.1"/>
</dbReference>
<organism evidence="15 16">
    <name type="scientific">Suhomyces tanzawaensis NRRL Y-17324</name>
    <dbReference type="NCBI Taxonomy" id="984487"/>
    <lineage>
        <taxon>Eukaryota</taxon>
        <taxon>Fungi</taxon>
        <taxon>Dikarya</taxon>
        <taxon>Ascomycota</taxon>
        <taxon>Saccharomycotina</taxon>
        <taxon>Pichiomycetes</taxon>
        <taxon>Debaryomycetaceae</taxon>
        <taxon>Suhomyces</taxon>
    </lineage>
</organism>
<feature type="transmembrane region" description="Helical" evidence="14">
    <location>
        <begin position="196"/>
        <end position="213"/>
    </location>
</feature>
<dbReference type="PANTHER" id="PTHR12646:SF0">
    <property type="entry name" value="DOL-P-MAN:MAN(5)GLCNAC(2)-PP-DOL ALPHA-1,3-MANNOSYLTRANSFERASE"/>
    <property type="match status" value="1"/>
</dbReference>
<dbReference type="GO" id="GO:0005789">
    <property type="term" value="C:endoplasmic reticulum membrane"/>
    <property type="evidence" value="ECO:0007669"/>
    <property type="project" value="UniProtKB-SubCell"/>
</dbReference>
<keyword evidence="8 14" id="KW-0256">Endoplasmic reticulum</keyword>
<comment type="catalytic activity">
    <reaction evidence="12 14">
        <text>an alpha-D-Man-(1-&gt;2)-alpha-D-Man-(1-&gt;2)-alpha-D-Man-(1-&gt;3)-[alpha-D-Man-(1-&gt;6)]-beta-D-Man-(1-&gt;4)-beta-D-GlcNAc-(1-&gt;4)-alpha-D-GlcNAc-diphospho-di-trans,poly-cis-dolichol + a di-trans,poly-cis-dolichyl beta-D-mannosyl phosphate = an alpha-D-Man-(1-&gt;2)-alpha-D-Man-(1-&gt;2)-alpha-D-Man-(1-&gt;3)-[alpha-D-Man-(1-&gt;3)-alpha-D-Man-(1-&gt;6)]-beta-D-Man-(1-&gt;4)-beta-D-GlcNAc-(1-&gt;4)-alpha-D-GlcNAc-diphospho-di-trans,poly-cis-dolichol + a di-trans,poly-cis-dolichyl phosphate + H(+)</text>
        <dbReference type="Rhea" id="RHEA:29527"/>
        <dbReference type="Rhea" id="RHEA-COMP:19498"/>
        <dbReference type="Rhea" id="RHEA-COMP:19501"/>
        <dbReference type="Rhea" id="RHEA-COMP:19516"/>
        <dbReference type="Rhea" id="RHEA-COMP:19517"/>
        <dbReference type="ChEBI" id="CHEBI:15378"/>
        <dbReference type="ChEBI" id="CHEBI:57683"/>
        <dbReference type="ChEBI" id="CHEBI:58211"/>
        <dbReference type="ChEBI" id="CHEBI:132515"/>
        <dbReference type="ChEBI" id="CHEBI:132516"/>
        <dbReference type="EC" id="2.4.1.258"/>
    </reaction>
    <physiologicalReaction direction="left-to-right" evidence="12 14">
        <dbReference type="Rhea" id="RHEA:29528"/>
    </physiologicalReaction>
</comment>
<evidence type="ECO:0000256" key="5">
    <source>
        <dbReference type="ARBA" id="ARBA00022676"/>
    </source>
</evidence>
<evidence type="ECO:0000256" key="8">
    <source>
        <dbReference type="ARBA" id="ARBA00022824"/>
    </source>
</evidence>
<keyword evidence="5 14" id="KW-0328">Glycosyltransferase</keyword>
<gene>
    <name evidence="15" type="ORF">CANTADRAFT_87904</name>
</gene>
<dbReference type="GO" id="GO:0006488">
    <property type="term" value="P:dolichol-linked oligosaccharide biosynthetic process"/>
    <property type="evidence" value="ECO:0007669"/>
    <property type="project" value="EnsemblFungi"/>
</dbReference>
<feature type="transmembrane region" description="Helical" evidence="14">
    <location>
        <begin position="241"/>
        <end position="260"/>
    </location>
</feature>
<evidence type="ECO:0000256" key="11">
    <source>
        <dbReference type="ARBA" id="ARBA00044743"/>
    </source>
</evidence>
<feature type="transmembrane region" description="Helical" evidence="14">
    <location>
        <begin position="219"/>
        <end position="234"/>
    </location>
</feature>
<feature type="transmembrane region" description="Helical" evidence="14">
    <location>
        <begin position="308"/>
        <end position="329"/>
    </location>
</feature>
<dbReference type="PANTHER" id="PTHR12646">
    <property type="entry name" value="NOT56 - RELATED"/>
    <property type="match status" value="1"/>
</dbReference>
<evidence type="ECO:0000256" key="4">
    <source>
        <dbReference type="ARBA" id="ARBA00015561"/>
    </source>
</evidence>
<dbReference type="Proteomes" id="UP000094285">
    <property type="component" value="Unassembled WGS sequence"/>
</dbReference>
<evidence type="ECO:0000256" key="7">
    <source>
        <dbReference type="ARBA" id="ARBA00022692"/>
    </source>
</evidence>
<evidence type="ECO:0000256" key="2">
    <source>
        <dbReference type="ARBA" id="ARBA00004922"/>
    </source>
</evidence>
<evidence type="ECO:0000256" key="3">
    <source>
        <dbReference type="ARBA" id="ARBA00011964"/>
    </source>
</evidence>
<evidence type="ECO:0000256" key="9">
    <source>
        <dbReference type="ARBA" id="ARBA00022989"/>
    </source>
</evidence>
<evidence type="ECO:0000256" key="1">
    <source>
        <dbReference type="ARBA" id="ARBA00004477"/>
    </source>
</evidence>
<dbReference type="Pfam" id="PF05208">
    <property type="entry name" value="ALG3"/>
    <property type="match status" value="1"/>
</dbReference>
<dbReference type="InterPro" id="IPR007873">
    <property type="entry name" value="Glycosyltransferase_ALG3"/>
</dbReference>
<dbReference type="EMBL" id="KV453909">
    <property type="protein sequence ID" value="ODV81955.1"/>
    <property type="molecule type" value="Genomic_DNA"/>
</dbReference>
<dbReference type="OrthoDB" id="20028at2759"/>
<comment type="pathway">
    <text evidence="2 14">Protein modification; protein glycosylation.</text>
</comment>
<keyword evidence="9 14" id="KW-1133">Transmembrane helix</keyword>
<proteinExistence type="inferred from homology"/>
<dbReference type="GO" id="GO:0052925">
    <property type="term" value="F:dol-P-Man:Man(5)GlcNAc(2)-PP-Dol alpha-1,3-mannosyltransferase activity"/>
    <property type="evidence" value="ECO:0007669"/>
    <property type="project" value="UniProtKB-EC"/>
</dbReference>
<evidence type="ECO:0000256" key="6">
    <source>
        <dbReference type="ARBA" id="ARBA00022679"/>
    </source>
</evidence>
<comment type="function">
    <text evidence="11 14">Dol-P-Man:Man(5)GlcNAc(2)-PP-Dol alpha-1,3-mannosyltransferase that operates in the biosynthetic pathway of dolichol-linked oligosaccharides, the glycan precursors employed in protein asparagine (N)-glycosylation. The assembly of dolichol-linked oligosaccharides begins on the cytosolic side of the endoplasmic reticulum membrane and finishes in its lumen. The sequential addition of sugars to dolichol pyrophosphate produces dolichol-linked oligosaccharides containing fourteen sugars, including two GlcNAcs, nine mannoses and three glucoses. Once assembled, the oligosaccharide is transferred from the lipid to nascent proteins by oligosaccharyltransferases. In the lumen of the endoplasmic reticulum, adds the first dolichyl beta-D-mannosyl phosphate derived mannose in an alpha-1,3 linkage to Man(5)GlcNAc(2)-PP-dolichol to produce Man(6)GlcNAc(2)-PP-dolichol.</text>
</comment>
<keyword evidence="7 14" id="KW-0812">Transmembrane</keyword>
<dbReference type="STRING" id="984487.A0A1E4SR30"/>
<evidence type="ECO:0000313" key="15">
    <source>
        <dbReference type="EMBL" id="ODV81955.1"/>
    </source>
</evidence>
<comment type="similarity">
    <text evidence="13">Belongs to the glycosyltransferase ALG3 family.</text>
</comment>
<reference evidence="16" key="1">
    <citation type="submission" date="2016-05" db="EMBL/GenBank/DDBJ databases">
        <title>Comparative genomics of biotechnologically important yeasts.</title>
        <authorList>
            <consortium name="DOE Joint Genome Institute"/>
            <person name="Riley R."/>
            <person name="Haridas S."/>
            <person name="Wolfe K.H."/>
            <person name="Lopes M.R."/>
            <person name="Hittinger C.T."/>
            <person name="Goker M."/>
            <person name="Salamov A."/>
            <person name="Wisecaver J."/>
            <person name="Long T.M."/>
            <person name="Aerts A.L."/>
            <person name="Barry K."/>
            <person name="Choi C."/>
            <person name="Clum A."/>
            <person name="Coughlan A.Y."/>
            <person name="Deshpande S."/>
            <person name="Douglass A.P."/>
            <person name="Hanson S.J."/>
            <person name="Klenk H.-P."/>
            <person name="Labutti K."/>
            <person name="Lapidus A."/>
            <person name="Lindquist E."/>
            <person name="Lipzen A."/>
            <person name="Meier-Kolthoff J.P."/>
            <person name="Ohm R.A."/>
            <person name="Otillar R.P."/>
            <person name="Pangilinan J."/>
            <person name="Peng Y."/>
            <person name="Rokas A."/>
            <person name="Rosa C.A."/>
            <person name="Scheuner C."/>
            <person name="Sibirny A.A."/>
            <person name="Slot J.C."/>
            <person name="Stielow J.B."/>
            <person name="Sun H."/>
            <person name="Kurtzman C.P."/>
            <person name="Blackwell M."/>
            <person name="Grigoriev I.V."/>
            <person name="Jeffries T.W."/>
        </authorList>
    </citation>
    <scope>NUCLEOTIDE SEQUENCE [LARGE SCALE GENOMIC DNA]</scope>
    <source>
        <strain evidence="16">NRRL Y-17324</strain>
    </source>
</reference>
<dbReference type="EC" id="2.4.1.258" evidence="3 14"/>
<evidence type="ECO:0000256" key="10">
    <source>
        <dbReference type="ARBA" id="ARBA00023136"/>
    </source>
</evidence>
<evidence type="ECO:0000256" key="13">
    <source>
        <dbReference type="ARBA" id="ARBA00093457"/>
    </source>
</evidence>
<keyword evidence="6 14" id="KW-0808">Transferase</keyword>
<feature type="transmembrane region" description="Helical" evidence="14">
    <location>
        <begin position="40"/>
        <end position="62"/>
    </location>
</feature>
<name>A0A1E4SR30_9ASCO</name>